<evidence type="ECO:0000313" key="2">
    <source>
        <dbReference type="Proteomes" id="UP000807825"/>
    </source>
</evidence>
<protein>
    <submittedName>
        <fullName evidence="1">DUF3179 domain-containing protein</fullName>
    </submittedName>
</protein>
<comment type="caution">
    <text evidence="1">The sequence shown here is derived from an EMBL/GenBank/DDBJ whole genome shotgun (WGS) entry which is preliminary data.</text>
</comment>
<reference evidence="1" key="1">
    <citation type="submission" date="2020-07" db="EMBL/GenBank/DDBJ databases">
        <title>Huge and variable diversity of episymbiotic CPR bacteria and DPANN archaea in groundwater ecosystems.</title>
        <authorList>
            <person name="He C.Y."/>
            <person name="Keren R."/>
            <person name="Whittaker M."/>
            <person name="Farag I.F."/>
            <person name="Doudna J."/>
            <person name="Cate J.H.D."/>
            <person name="Banfield J.F."/>
        </authorList>
    </citation>
    <scope>NUCLEOTIDE SEQUENCE</scope>
    <source>
        <strain evidence="1">NC_groundwater_1664_Pr3_B-0.1um_52_9</strain>
    </source>
</reference>
<dbReference type="Pfam" id="PF11376">
    <property type="entry name" value="DUF3179"/>
    <property type="match status" value="1"/>
</dbReference>
<dbReference type="AlphaFoldDB" id="A0A9D6Z526"/>
<dbReference type="EMBL" id="JACRDE010000135">
    <property type="protein sequence ID" value="MBI5248746.1"/>
    <property type="molecule type" value="Genomic_DNA"/>
</dbReference>
<proteinExistence type="predicted"/>
<dbReference type="InterPro" id="IPR021516">
    <property type="entry name" value="DUF3179"/>
</dbReference>
<accession>A0A9D6Z526</accession>
<organism evidence="1 2">
    <name type="scientific">Desulfomonile tiedjei</name>
    <dbReference type="NCBI Taxonomy" id="2358"/>
    <lineage>
        <taxon>Bacteria</taxon>
        <taxon>Pseudomonadati</taxon>
        <taxon>Thermodesulfobacteriota</taxon>
        <taxon>Desulfomonilia</taxon>
        <taxon>Desulfomonilales</taxon>
        <taxon>Desulfomonilaceae</taxon>
        <taxon>Desulfomonile</taxon>
    </lineage>
</organism>
<evidence type="ECO:0000313" key="1">
    <source>
        <dbReference type="EMBL" id="MBI5248746.1"/>
    </source>
</evidence>
<name>A0A9D6Z526_9BACT</name>
<sequence length="123" mass="13765">MRIHARIIPLLIAVCLGFYQENLLADFGSSHGQISRLTSGEKMLPAIDEIQGDRVHTVLPKDAIQAIDYPEFVTADRATFMKPTEPVVGVVHKGIAKAYSVWHLDRHEIVNDQFGEDLLAVTW</sequence>
<dbReference type="Proteomes" id="UP000807825">
    <property type="component" value="Unassembled WGS sequence"/>
</dbReference>
<gene>
    <name evidence="1" type="ORF">HY912_04560</name>
</gene>